<accession>A0A0E9VN44</accession>
<reference evidence="1" key="1">
    <citation type="submission" date="2014-11" db="EMBL/GenBank/DDBJ databases">
        <authorList>
            <person name="Amaro Gonzalez C."/>
        </authorList>
    </citation>
    <scope>NUCLEOTIDE SEQUENCE</scope>
</reference>
<protein>
    <submittedName>
        <fullName evidence="1">Uncharacterized protein</fullName>
    </submittedName>
</protein>
<proteinExistence type="predicted"/>
<reference evidence="1" key="2">
    <citation type="journal article" date="2015" name="Fish Shellfish Immunol.">
        <title>Early steps in the European eel (Anguilla anguilla)-Vibrio vulnificus interaction in the gills: Role of the RtxA13 toxin.</title>
        <authorList>
            <person name="Callol A."/>
            <person name="Pajuelo D."/>
            <person name="Ebbesson L."/>
            <person name="Teles M."/>
            <person name="MacKenzie S."/>
            <person name="Amaro C."/>
        </authorList>
    </citation>
    <scope>NUCLEOTIDE SEQUENCE</scope>
</reference>
<dbReference type="EMBL" id="GBXM01029028">
    <property type="protein sequence ID" value="JAH79549.1"/>
    <property type="molecule type" value="Transcribed_RNA"/>
</dbReference>
<dbReference type="AlphaFoldDB" id="A0A0E9VN44"/>
<sequence length="60" mass="6530">MGDSVMRSSLVIISLCVRVSLAPYFSIRIDGRFPQVFQSQPLAVIDQGDGLHDLPQLGGQ</sequence>
<name>A0A0E9VN44_ANGAN</name>
<organism evidence="1">
    <name type="scientific">Anguilla anguilla</name>
    <name type="common">European freshwater eel</name>
    <name type="synonym">Muraena anguilla</name>
    <dbReference type="NCBI Taxonomy" id="7936"/>
    <lineage>
        <taxon>Eukaryota</taxon>
        <taxon>Metazoa</taxon>
        <taxon>Chordata</taxon>
        <taxon>Craniata</taxon>
        <taxon>Vertebrata</taxon>
        <taxon>Euteleostomi</taxon>
        <taxon>Actinopterygii</taxon>
        <taxon>Neopterygii</taxon>
        <taxon>Teleostei</taxon>
        <taxon>Anguilliformes</taxon>
        <taxon>Anguillidae</taxon>
        <taxon>Anguilla</taxon>
    </lineage>
</organism>
<evidence type="ECO:0000313" key="1">
    <source>
        <dbReference type="EMBL" id="JAH79549.1"/>
    </source>
</evidence>